<reference evidence="1" key="1">
    <citation type="submission" date="2022-07" db="EMBL/GenBank/DDBJ databases">
        <title>Phylogenomic reconstructions and comparative analyses of Kickxellomycotina fungi.</title>
        <authorList>
            <person name="Reynolds N.K."/>
            <person name="Stajich J.E."/>
            <person name="Barry K."/>
            <person name="Grigoriev I.V."/>
            <person name="Crous P."/>
            <person name="Smith M.E."/>
        </authorList>
    </citation>
    <scope>NUCLEOTIDE SEQUENCE</scope>
    <source>
        <strain evidence="1">CBS 109366</strain>
    </source>
</reference>
<name>A0ACC1K499_9FUNG</name>
<comment type="caution">
    <text evidence="1">The sequence shown here is derived from an EMBL/GenBank/DDBJ whole genome shotgun (WGS) entry which is preliminary data.</text>
</comment>
<evidence type="ECO:0000313" key="1">
    <source>
        <dbReference type="EMBL" id="KAJ2773081.1"/>
    </source>
</evidence>
<dbReference type="Proteomes" id="UP001140234">
    <property type="component" value="Unassembled WGS sequence"/>
</dbReference>
<protein>
    <submittedName>
        <fullName evidence="1">Uncharacterized protein</fullName>
    </submittedName>
</protein>
<accession>A0ACC1K499</accession>
<organism evidence="1 2">
    <name type="scientific">Coemansia nantahalensis</name>
    <dbReference type="NCBI Taxonomy" id="2789366"/>
    <lineage>
        <taxon>Eukaryota</taxon>
        <taxon>Fungi</taxon>
        <taxon>Fungi incertae sedis</taxon>
        <taxon>Zoopagomycota</taxon>
        <taxon>Kickxellomycotina</taxon>
        <taxon>Kickxellomycetes</taxon>
        <taxon>Kickxellales</taxon>
        <taxon>Kickxellaceae</taxon>
        <taxon>Coemansia</taxon>
    </lineage>
</organism>
<sequence length="603" mass="64593">MEPLDAEDEQCTCAAFASLGEHAPTCMLYTPLSAMDIPEWQRRSSSSSSRPPSYAAHGIGGAGLAFGNYPPPSTVSSVAASYASTSSVLDSMAATETESLASYPLKRSVSTCSVSSAAASSQLLPTEIVREIFRYLDRDDLVAVVLVSRQWRSAGNPLLWRTMEFPLDKRRLAAMKPLLSQVGRYVRRVIVAPPLDGRRGDRGASRRVSTSGARGWPLSRTGSTSSGHHHSSAQPGSQHQPDPAAEFAAAAAAAGSTPASASAGPLSSMSPPSPAADASGSATPRVGPTRRISRGSFAALPSPLLPPVYAVPIPGTPGLGNMLSDSLSLAVSGGSWGANIAGAPGSARAGSTPGHAHHLHHEISEGTVLRMHQFMERYCTHVVEAVVRNTVGISSHGRRLGILTRLFRAYPRLERLDLSDFIMWDTQPMQVVAEQLQLLRSLDVTNRVELGDEDLLPVLQSCHRLRELRIRATNATDATIRAICRCLADTLVSLNVGGCPVSSAAMAELAMTCRRLRILQTWSCRRLDDSFLLALDARILASLQVLDMMDVRKFSADAARRAFGQQAWPRLKYLRISAQCAREDLVGVPPHAVLKLNTSTILD</sequence>
<gene>
    <name evidence="1" type="ORF">IWQ57_001471</name>
</gene>
<evidence type="ECO:0000313" key="2">
    <source>
        <dbReference type="Proteomes" id="UP001140234"/>
    </source>
</evidence>
<keyword evidence="2" id="KW-1185">Reference proteome</keyword>
<proteinExistence type="predicted"/>
<dbReference type="EMBL" id="JANBUJ010000275">
    <property type="protein sequence ID" value="KAJ2773081.1"/>
    <property type="molecule type" value="Genomic_DNA"/>
</dbReference>